<proteinExistence type="predicted"/>
<evidence type="ECO:0000313" key="2">
    <source>
        <dbReference type="EMBL" id="GAA0918768.1"/>
    </source>
</evidence>
<name>A0ABP3ZCY2_9ACTN</name>
<keyword evidence="3" id="KW-1185">Reference proteome</keyword>
<accession>A0ABP3ZCY2</accession>
<evidence type="ECO:0000313" key="3">
    <source>
        <dbReference type="Proteomes" id="UP001501005"/>
    </source>
</evidence>
<gene>
    <name evidence="2" type="ORF">GCM10009549_36560</name>
</gene>
<feature type="compositionally biased region" description="Basic and acidic residues" evidence="1">
    <location>
        <begin position="55"/>
        <end position="69"/>
    </location>
</feature>
<feature type="region of interest" description="Disordered" evidence="1">
    <location>
        <begin position="23"/>
        <end position="83"/>
    </location>
</feature>
<comment type="caution">
    <text evidence="2">The sequence shown here is derived from an EMBL/GenBank/DDBJ whole genome shotgun (WGS) entry which is preliminary data.</text>
</comment>
<dbReference type="EMBL" id="BAAAHG010000031">
    <property type="protein sequence ID" value="GAA0918768.1"/>
    <property type="molecule type" value="Genomic_DNA"/>
</dbReference>
<sequence>MTHGHALLVDAFGVRGEQFVGEEAGTGDEGMRGDGHGSDFPGTAPRGAGAGDVSFVREEHDRAEKRDGTEGVTGYCPPGVIRPGERLSPSAGVLAESMAGAGGAFHRELREAGARILPASRTVRGRPGRRGRATC</sequence>
<protein>
    <submittedName>
        <fullName evidence="2">Uncharacterized protein</fullName>
    </submittedName>
</protein>
<organism evidence="2 3">
    <name type="scientific">Streptomyces thermoalcalitolerans</name>
    <dbReference type="NCBI Taxonomy" id="65605"/>
    <lineage>
        <taxon>Bacteria</taxon>
        <taxon>Bacillati</taxon>
        <taxon>Actinomycetota</taxon>
        <taxon>Actinomycetes</taxon>
        <taxon>Kitasatosporales</taxon>
        <taxon>Streptomycetaceae</taxon>
        <taxon>Streptomyces</taxon>
    </lineage>
</organism>
<dbReference type="Proteomes" id="UP001501005">
    <property type="component" value="Unassembled WGS sequence"/>
</dbReference>
<evidence type="ECO:0000256" key="1">
    <source>
        <dbReference type="SAM" id="MobiDB-lite"/>
    </source>
</evidence>
<reference evidence="3" key="1">
    <citation type="journal article" date="2019" name="Int. J. Syst. Evol. Microbiol.">
        <title>The Global Catalogue of Microorganisms (GCM) 10K type strain sequencing project: providing services to taxonomists for standard genome sequencing and annotation.</title>
        <authorList>
            <consortium name="The Broad Institute Genomics Platform"/>
            <consortium name="The Broad Institute Genome Sequencing Center for Infectious Disease"/>
            <person name="Wu L."/>
            <person name="Ma J."/>
        </authorList>
    </citation>
    <scope>NUCLEOTIDE SEQUENCE [LARGE SCALE GENOMIC DNA]</scope>
    <source>
        <strain evidence="3">JCM 10673</strain>
    </source>
</reference>